<dbReference type="Gene3D" id="3.40.395.10">
    <property type="entry name" value="Adenoviral Proteinase, Chain A"/>
    <property type="match status" value="1"/>
</dbReference>
<sequence>AQSCTIFSSFDLPLVQFQHPKDVLWHMTQHLKFWTKPMWIIPIHCQIPDWHWTVSTVNVHRWEIIIFKS</sequence>
<proteinExistence type="predicted"/>
<protein>
    <recommendedName>
        <fullName evidence="3">Ubiquitin-like protease family profile domain-containing protein</fullName>
    </recommendedName>
</protein>
<reference evidence="1 2" key="1">
    <citation type="journal article" date="2019" name="Nat. Ecol. Evol.">
        <title>Megaphylogeny resolves global patterns of mushroom evolution.</title>
        <authorList>
            <person name="Varga T."/>
            <person name="Krizsan K."/>
            <person name="Foldi C."/>
            <person name="Dima B."/>
            <person name="Sanchez-Garcia M."/>
            <person name="Sanchez-Ramirez S."/>
            <person name="Szollosi G.J."/>
            <person name="Szarkandi J.G."/>
            <person name="Papp V."/>
            <person name="Albert L."/>
            <person name="Andreopoulos W."/>
            <person name="Angelini C."/>
            <person name="Antonin V."/>
            <person name="Barry K.W."/>
            <person name="Bougher N.L."/>
            <person name="Buchanan P."/>
            <person name="Buyck B."/>
            <person name="Bense V."/>
            <person name="Catcheside P."/>
            <person name="Chovatia M."/>
            <person name="Cooper J."/>
            <person name="Damon W."/>
            <person name="Desjardin D."/>
            <person name="Finy P."/>
            <person name="Geml J."/>
            <person name="Haridas S."/>
            <person name="Hughes K."/>
            <person name="Justo A."/>
            <person name="Karasinski D."/>
            <person name="Kautmanova I."/>
            <person name="Kiss B."/>
            <person name="Kocsube S."/>
            <person name="Kotiranta H."/>
            <person name="LaButti K.M."/>
            <person name="Lechner B.E."/>
            <person name="Liimatainen K."/>
            <person name="Lipzen A."/>
            <person name="Lukacs Z."/>
            <person name="Mihaltcheva S."/>
            <person name="Morgado L.N."/>
            <person name="Niskanen T."/>
            <person name="Noordeloos M.E."/>
            <person name="Ohm R.A."/>
            <person name="Ortiz-Santana B."/>
            <person name="Ovrebo C."/>
            <person name="Racz N."/>
            <person name="Riley R."/>
            <person name="Savchenko A."/>
            <person name="Shiryaev A."/>
            <person name="Soop K."/>
            <person name="Spirin V."/>
            <person name="Szebenyi C."/>
            <person name="Tomsovsky M."/>
            <person name="Tulloss R.E."/>
            <person name="Uehling J."/>
            <person name="Grigoriev I.V."/>
            <person name="Vagvolgyi C."/>
            <person name="Papp T."/>
            <person name="Martin F.M."/>
            <person name="Miettinen O."/>
            <person name="Hibbett D.S."/>
            <person name="Nagy L.G."/>
        </authorList>
    </citation>
    <scope>NUCLEOTIDE SEQUENCE [LARGE SCALE GENOMIC DNA]</scope>
    <source>
        <strain evidence="1 2">CBS 121175</strain>
    </source>
</reference>
<evidence type="ECO:0000313" key="2">
    <source>
        <dbReference type="Proteomes" id="UP000307440"/>
    </source>
</evidence>
<feature type="non-terminal residue" evidence="1">
    <location>
        <position position="69"/>
    </location>
</feature>
<gene>
    <name evidence="1" type="ORF">FA15DRAFT_567760</name>
</gene>
<dbReference type="AlphaFoldDB" id="A0A5C3KER3"/>
<dbReference type="Proteomes" id="UP000307440">
    <property type="component" value="Unassembled WGS sequence"/>
</dbReference>
<dbReference type="EMBL" id="ML210399">
    <property type="protein sequence ID" value="TFK18458.1"/>
    <property type="molecule type" value="Genomic_DNA"/>
</dbReference>
<feature type="non-terminal residue" evidence="1">
    <location>
        <position position="1"/>
    </location>
</feature>
<evidence type="ECO:0000313" key="1">
    <source>
        <dbReference type="EMBL" id="TFK18458.1"/>
    </source>
</evidence>
<organism evidence="1 2">
    <name type="scientific">Coprinopsis marcescibilis</name>
    <name type="common">Agaric fungus</name>
    <name type="synonym">Psathyrella marcescibilis</name>
    <dbReference type="NCBI Taxonomy" id="230819"/>
    <lineage>
        <taxon>Eukaryota</taxon>
        <taxon>Fungi</taxon>
        <taxon>Dikarya</taxon>
        <taxon>Basidiomycota</taxon>
        <taxon>Agaricomycotina</taxon>
        <taxon>Agaricomycetes</taxon>
        <taxon>Agaricomycetidae</taxon>
        <taxon>Agaricales</taxon>
        <taxon>Agaricineae</taxon>
        <taxon>Psathyrellaceae</taxon>
        <taxon>Coprinopsis</taxon>
    </lineage>
</organism>
<keyword evidence="2" id="KW-1185">Reference proteome</keyword>
<accession>A0A5C3KER3</accession>
<name>A0A5C3KER3_COPMA</name>
<dbReference type="OrthoDB" id="2976051at2759"/>
<evidence type="ECO:0008006" key="3">
    <source>
        <dbReference type="Google" id="ProtNLM"/>
    </source>
</evidence>